<dbReference type="SUPFAM" id="SSF52777">
    <property type="entry name" value="CoA-dependent acyltransferases"/>
    <property type="match status" value="1"/>
</dbReference>
<dbReference type="AlphaFoldDB" id="A0AAV7EU44"/>
<evidence type="ECO:0000313" key="3">
    <source>
        <dbReference type="EMBL" id="KAG9451156.1"/>
    </source>
</evidence>
<dbReference type="Proteomes" id="UP000825729">
    <property type="component" value="Unassembled WGS sequence"/>
</dbReference>
<accession>A0AAV7EU44</accession>
<evidence type="ECO:0000313" key="4">
    <source>
        <dbReference type="Proteomes" id="UP000825729"/>
    </source>
</evidence>
<sequence length="468" mass="51755">MAMEIVDGVKVLGEWRVSPATAPVPPTEHRLSYFDVEMLTHQVRFLLFFDFPGSTQDFRDVHFPLLRRSLSLTLSLFYPSAGRLVPSPQGDDRVIRYSDGDSATITLAESGADFGSLVGNRAKEAEAFHPLVPPLLHVTPTSVSSENEQGTPLVAFRVTVFPGTGVSIGFTFNHVLTDGTGGMNFLKTWAAVYKAGGDVSDVVKDLPVFDRAVLRHLEPLKRALMEEPRRLVASLPESEEEPNRTHRMTRATFVLKRAHIETLRSEMMKTGNVGPRISTFAVTCAYVWACLAKSRPVPKKATETDQTLYFGIPANCRHRLLPPVPITYFGNASPVGAVVEASRTELTRENGAASAARAIQAAIRRIDEGNGIILEELTAVGRRWREVVSSTPRERRLCIAGSPFFRAYDTDFGWGRPRKVEYGLLEHTEFVSLADGREEDGGVEIGVGGPEEEVLRFETFFKEPLRGL</sequence>
<dbReference type="InterPro" id="IPR051504">
    <property type="entry name" value="Plant_metabolite_acyltrans"/>
</dbReference>
<dbReference type="Pfam" id="PF02458">
    <property type="entry name" value="Transferase"/>
    <property type="match status" value="1"/>
</dbReference>
<keyword evidence="2" id="KW-0012">Acyltransferase</keyword>
<dbReference type="InterPro" id="IPR023213">
    <property type="entry name" value="CAT-like_dom_sf"/>
</dbReference>
<gene>
    <name evidence="3" type="ORF">H6P81_011121</name>
</gene>
<comment type="caution">
    <text evidence="3">The sequence shown here is derived from an EMBL/GenBank/DDBJ whole genome shotgun (WGS) entry which is preliminary data.</text>
</comment>
<keyword evidence="1" id="KW-0808">Transferase</keyword>
<dbReference type="GO" id="GO:0016747">
    <property type="term" value="F:acyltransferase activity, transferring groups other than amino-acyl groups"/>
    <property type="evidence" value="ECO:0007669"/>
    <property type="project" value="UniProtKB-ARBA"/>
</dbReference>
<evidence type="ECO:0000256" key="2">
    <source>
        <dbReference type="ARBA" id="ARBA00023315"/>
    </source>
</evidence>
<proteinExistence type="predicted"/>
<name>A0AAV7EU44_ARIFI</name>
<evidence type="ECO:0000256" key="1">
    <source>
        <dbReference type="ARBA" id="ARBA00022679"/>
    </source>
</evidence>
<organism evidence="3 4">
    <name type="scientific">Aristolochia fimbriata</name>
    <name type="common">White veined hardy Dutchman's pipe vine</name>
    <dbReference type="NCBI Taxonomy" id="158543"/>
    <lineage>
        <taxon>Eukaryota</taxon>
        <taxon>Viridiplantae</taxon>
        <taxon>Streptophyta</taxon>
        <taxon>Embryophyta</taxon>
        <taxon>Tracheophyta</taxon>
        <taxon>Spermatophyta</taxon>
        <taxon>Magnoliopsida</taxon>
        <taxon>Magnoliidae</taxon>
        <taxon>Piperales</taxon>
        <taxon>Aristolochiaceae</taxon>
        <taxon>Aristolochia</taxon>
    </lineage>
</organism>
<dbReference type="EMBL" id="JAINDJ010000004">
    <property type="protein sequence ID" value="KAG9451156.1"/>
    <property type="molecule type" value="Genomic_DNA"/>
</dbReference>
<dbReference type="Gene3D" id="3.30.559.10">
    <property type="entry name" value="Chloramphenicol acetyltransferase-like domain"/>
    <property type="match status" value="2"/>
</dbReference>
<keyword evidence="4" id="KW-1185">Reference proteome</keyword>
<protein>
    <submittedName>
        <fullName evidence="3">Uncharacterized protein</fullName>
    </submittedName>
</protein>
<reference evidence="3 4" key="1">
    <citation type="submission" date="2021-07" db="EMBL/GenBank/DDBJ databases">
        <title>The Aristolochia fimbriata genome: insights into angiosperm evolution, floral development and chemical biosynthesis.</title>
        <authorList>
            <person name="Jiao Y."/>
        </authorList>
    </citation>
    <scope>NUCLEOTIDE SEQUENCE [LARGE SCALE GENOMIC DNA]</scope>
    <source>
        <strain evidence="3">IBCAS-2021</strain>
        <tissue evidence="3">Leaf</tissue>
    </source>
</reference>
<dbReference type="PANTHER" id="PTHR31625">
    <property type="match status" value="1"/>
</dbReference>